<dbReference type="Proteomes" id="UP000682733">
    <property type="component" value="Unassembled WGS sequence"/>
</dbReference>
<dbReference type="Pfam" id="PF01841">
    <property type="entry name" value="Transglut_core"/>
    <property type="match status" value="1"/>
</dbReference>
<proteinExistence type="predicted"/>
<feature type="domain" description="Transglutaminase-like" evidence="1">
    <location>
        <begin position="154"/>
        <end position="223"/>
    </location>
</feature>
<dbReference type="Pfam" id="PF23265">
    <property type="entry name" value="Ig-like_KY"/>
    <property type="match status" value="1"/>
</dbReference>
<dbReference type="SMART" id="SM00460">
    <property type="entry name" value="TGc"/>
    <property type="match status" value="1"/>
</dbReference>
<dbReference type="SUPFAM" id="SSF54001">
    <property type="entry name" value="Cysteine proteinases"/>
    <property type="match status" value="1"/>
</dbReference>
<dbReference type="InterPro" id="IPR052557">
    <property type="entry name" value="CAP/Cytokinesis_protein"/>
</dbReference>
<dbReference type="PANTHER" id="PTHR46333:SF2">
    <property type="entry name" value="CYTOKINESIS PROTEIN 3"/>
    <property type="match status" value="1"/>
</dbReference>
<dbReference type="PANTHER" id="PTHR46333">
    <property type="entry name" value="CYTOKINESIS PROTEIN 3"/>
    <property type="match status" value="1"/>
</dbReference>
<dbReference type="EMBL" id="CAJNOQ010003863">
    <property type="protein sequence ID" value="CAF1033130.1"/>
    <property type="molecule type" value="Genomic_DNA"/>
</dbReference>
<protein>
    <recommendedName>
        <fullName evidence="1">Transglutaminase-like domain-containing protein</fullName>
    </recommendedName>
</protein>
<evidence type="ECO:0000259" key="1">
    <source>
        <dbReference type="SMART" id="SM00460"/>
    </source>
</evidence>
<keyword evidence="6" id="KW-1185">Reference proteome</keyword>
<dbReference type="InterPro" id="IPR038765">
    <property type="entry name" value="Papain-like_cys_pep_sf"/>
</dbReference>
<name>A0A814J4M0_9BILA</name>
<comment type="caution">
    <text evidence="3">The sequence shown here is derived from an EMBL/GenBank/DDBJ whole genome shotgun (WGS) entry which is preliminary data.</text>
</comment>
<dbReference type="EMBL" id="CAJOBA010001728">
    <property type="protein sequence ID" value="CAF3611698.1"/>
    <property type="molecule type" value="Genomic_DNA"/>
</dbReference>
<dbReference type="GO" id="GO:0005737">
    <property type="term" value="C:cytoplasm"/>
    <property type="evidence" value="ECO:0007669"/>
    <property type="project" value="TreeGrafter"/>
</dbReference>
<dbReference type="Proteomes" id="UP000681722">
    <property type="component" value="Unassembled WGS sequence"/>
</dbReference>
<dbReference type="Proteomes" id="UP000663829">
    <property type="component" value="Unassembled WGS sequence"/>
</dbReference>
<evidence type="ECO:0000313" key="5">
    <source>
        <dbReference type="EMBL" id="CAF3803870.1"/>
    </source>
</evidence>
<evidence type="ECO:0000313" key="6">
    <source>
        <dbReference type="Proteomes" id="UP000663829"/>
    </source>
</evidence>
<dbReference type="InterPro" id="IPR056564">
    <property type="entry name" value="Ig-like_KY"/>
</dbReference>
<dbReference type="InterPro" id="IPR002931">
    <property type="entry name" value="Transglutaminase-like"/>
</dbReference>
<dbReference type="OrthoDB" id="6129702at2759"/>
<reference evidence="3" key="1">
    <citation type="submission" date="2021-02" db="EMBL/GenBank/DDBJ databases">
        <authorList>
            <person name="Nowell W R."/>
        </authorList>
    </citation>
    <scope>NUCLEOTIDE SEQUENCE</scope>
</reference>
<dbReference type="EMBL" id="CAJOBC010003863">
    <property type="protein sequence ID" value="CAF3803870.1"/>
    <property type="molecule type" value="Genomic_DNA"/>
</dbReference>
<dbReference type="Proteomes" id="UP000677228">
    <property type="component" value="Unassembled WGS sequence"/>
</dbReference>
<evidence type="ECO:0000313" key="4">
    <source>
        <dbReference type="EMBL" id="CAF3611698.1"/>
    </source>
</evidence>
<dbReference type="AlphaFoldDB" id="A0A814J4M0"/>
<evidence type="ECO:0000313" key="2">
    <source>
        <dbReference type="EMBL" id="CAF0827190.1"/>
    </source>
</evidence>
<evidence type="ECO:0000313" key="3">
    <source>
        <dbReference type="EMBL" id="CAF1033130.1"/>
    </source>
</evidence>
<dbReference type="Gene3D" id="3.10.620.30">
    <property type="match status" value="1"/>
</dbReference>
<sequence length="390" mass="44953">MGCRKSKILPVIDLQSTRLGSNVPLGQQVDNHFINIVSIDYDSSPTIDDIATITALLDTKTNQIDLRLLDESAYSQTFRQQRQNVIDNQMYREIIDSWRPTSIQQLVDNMKDLSKNKTTIEKAWVIFYWIACNIEYDVISYFSKNYADQSAEGVFRTRKGVCAGYGNLYKKLADNIGLPCETCGGYSKGYSFELKQAKDKKETDHAWNVIEINNRSYLIESTWAAGSLDTSKHFEKEFNSYFFLSRPDEMIYHHLPEEDKFQLLSHPISHEQFLMLPKTYPAYFEHQIEVLYPKFTPTVTLLNGKSFTIIMIKTPADVGIIADLKLNDTVVKGGERVQFDKSRRIYCCYFAPQSVGFHKIMIYAKRKSTDGNIYSSARLVKILRIIMKSF</sequence>
<organism evidence="3 6">
    <name type="scientific">Didymodactylos carnosus</name>
    <dbReference type="NCBI Taxonomy" id="1234261"/>
    <lineage>
        <taxon>Eukaryota</taxon>
        <taxon>Metazoa</taxon>
        <taxon>Spiralia</taxon>
        <taxon>Gnathifera</taxon>
        <taxon>Rotifera</taxon>
        <taxon>Eurotatoria</taxon>
        <taxon>Bdelloidea</taxon>
        <taxon>Philodinida</taxon>
        <taxon>Philodinidae</taxon>
        <taxon>Didymodactylos</taxon>
    </lineage>
</organism>
<gene>
    <name evidence="3" type="ORF">GPM918_LOCUS15382</name>
    <name evidence="2" type="ORF">OVA965_LOCUS5958</name>
    <name evidence="5" type="ORF">SRO942_LOCUS15382</name>
    <name evidence="4" type="ORF">TMI583_LOCUS5954</name>
</gene>
<accession>A0A814J4M0</accession>
<dbReference type="EMBL" id="CAJNOK010001728">
    <property type="protein sequence ID" value="CAF0827190.1"/>
    <property type="molecule type" value="Genomic_DNA"/>
</dbReference>